<keyword evidence="3" id="KW-1185">Reference proteome</keyword>
<evidence type="ECO:0000313" key="2">
    <source>
        <dbReference type="EMBL" id="KAK0499393.1"/>
    </source>
</evidence>
<accession>A0AA39UR93</accession>
<evidence type="ECO:0000256" key="1">
    <source>
        <dbReference type="SAM" id="Phobius"/>
    </source>
</evidence>
<organism evidence="2 3">
    <name type="scientific">Armillaria luteobubalina</name>
    <dbReference type="NCBI Taxonomy" id="153913"/>
    <lineage>
        <taxon>Eukaryota</taxon>
        <taxon>Fungi</taxon>
        <taxon>Dikarya</taxon>
        <taxon>Basidiomycota</taxon>
        <taxon>Agaricomycotina</taxon>
        <taxon>Agaricomycetes</taxon>
        <taxon>Agaricomycetidae</taxon>
        <taxon>Agaricales</taxon>
        <taxon>Marasmiineae</taxon>
        <taxon>Physalacriaceae</taxon>
        <taxon>Armillaria</taxon>
    </lineage>
</organism>
<gene>
    <name evidence="2" type="ORF">EDD18DRAFT_1102758</name>
</gene>
<sequence length="109" mass="12548">MPWCILYGWWFVSLSILFVIFPGLGIMGICSRCVGFISYSNAIHSEDLLSLGCLDRIFHHAWRELLDPSFLSGWFGAYEAPYEDFSKSKSFSQTRVIFDPKYDSIVSLF</sequence>
<reference evidence="2" key="1">
    <citation type="submission" date="2023-06" db="EMBL/GenBank/DDBJ databases">
        <authorList>
            <consortium name="Lawrence Berkeley National Laboratory"/>
            <person name="Ahrendt S."/>
            <person name="Sahu N."/>
            <person name="Indic B."/>
            <person name="Wong-Bajracharya J."/>
            <person name="Merenyi Z."/>
            <person name="Ke H.-M."/>
            <person name="Monk M."/>
            <person name="Kocsube S."/>
            <person name="Drula E."/>
            <person name="Lipzen A."/>
            <person name="Balint B."/>
            <person name="Henrissat B."/>
            <person name="Andreopoulos B."/>
            <person name="Martin F.M."/>
            <person name="Harder C.B."/>
            <person name="Rigling D."/>
            <person name="Ford K.L."/>
            <person name="Foster G.D."/>
            <person name="Pangilinan J."/>
            <person name="Papanicolaou A."/>
            <person name="Barry K."/>
            <person name="LaButti K."/>
            <person name="Viragh M."/>
            <person name="Koriabine M."/>
            <person name="Yan M."/>
            <person name="Riley R."/>
            <person name="Champramary S."/>
            <person name="Plett K.L."/>
            <person name="Tsai I.J."/>
            <person name="Slot J."/>
            <person name="Sipos G."/>
            <person name="Plett J."/>
            <person name="Nagy L.G."/>
            <person name="Grigoriev I.V."/>
        </authorList>
    </citation>
    <scope>NUCLEOTIDE SEQUENCE</scope>
    <source>
        <strain evidence="2">HWK02</strain>
    </source>
</reference>
<keyword evidence="1" id="KW-1133">Transmembrane helix</keyword>
<dbReference type="EMBL" id="JAUEPU010000009">
    <property type="protein sequence ID" value="KAK0499393.1"/>
    <property type="molecule type" value="Genomic_DNA"/>
</dbReference>
<comment type="caution">
    <text evidence="2">The sequence shown here is derived from an EMBL/GenBank/DDBJ whole genome shotgun (WGS) entry which is preliminary data.</text>
</comment>
<dbReference type="Proteomes" id="UP001175228">
    <property type="component" value="Unassembled WGS sequence"/>
</dbReference>
<keyword evidence="1" id="KW-0472">Membrane</keyword>
<proteinExistence type="predicted"/>
<keyword evidence="1" id="KW-0812">Transmembrane</keyword>
<protein>
    <submittedName>
        <fullName evidence="2">Uncharacterized protein</fullName>
    </submittedName>
</protein>
<evidence type="ECO:0000313" key="3">
    <source>
        <dbReference type="Proteomes" id="UP001175228"/>
    </source>
</evidence>
<name>A0AA39UR93_9AGAR</name>
<dbReference type="AlphaFoldDB" id="A0AA39UR93"/>
<feature type="transmembrane region" description="Helical" evidence="1">
    <location>
        <begin position="6"/>
        <end position="30"/>
    </location>
</feature>